<dbReference type="AlphaFoldDB" id="A0A850PHV6"/>
<dbReference type="InterPro" id="IPR015424">
    <property type="entry name" value="PyrdxlP-dep_Trfase"/>
</dbReference>
<gene>
    <name evidence="1" type="ORF">HUK82_15690</name>
</gene>
<evidence type="ECO:0000313" key="1">
    <source>
        <dbReference type="EMBL" id="NVN41990.1"/>
    </source>
</evidence>
<protein>
    <recommendedName>
        <fullName evidence="3">Aminotransferase class V domain-containing protein</fullName>
    </recommendedName>
</protein>
<dbReference type="InterPro" id="IPR015421">
    <property type="entry name" value="PyrdxlP-dep_Trfase_major"/>
</dbReference>
<accession>A0A850PHV6</accession>
<dbReference type="Proteomes" id="UP000585665">
    <property type="component" value="Unassembled WGS sequence"/>
</dbReference>
<keyword evidence="2" id="KW-1185">Reference proteome</keyword>
<name>A0A850PHV6_9PROT</name>
<comment type="caution">
    <text evidence="1">The sequence shown here is derived from an EMBL/GenBank/DDBJ whole genome shotgun (WGS) entry which is preliminary data.</text>
</comment>
<evidence type="ECO:0008006" key="3">
    <source>
        <dbReference type="Google" id="ProtNLM"/>
    </source>
</evidence>
<evidence type="ECO:0000313" key="2">
    <source>
        <dbReference type="Proteomes" id="UP000585665"/>
    </source>
</evidence>
<dbReference type="SUPFAM" id="SSF53383">
    <property type="entry name" value="PLP-dependent transferases"/>
    <property type="match status" value="1"/>
</dbReference>
<organism evidence="1 2">
    <name type="scientific">Ameyamaea chiangmaiensis</name>
    <dbReference type="NCBI Taxonomy" id="442969"/>
    <lineage>
        <taxon>Bacteria</taxon>
        <taxon>Pseudomonadati</taxon>
        <taxon>Pseudomonadota</taxon>
        <taxon>Alphaproteobacteria</taxon>
        <taxon>Acetobacterales</taxon>
        <taxon>Acetobacteraceae</taxon>
        <taxon>Ameyamaea</taxon>
    </lineage>
</organism>
<reference evidence="1 2" key="1">
    <citation type="submission" date="2020-06" db="EMBL/GenBank/DDBJ databases">
        <title>Description of novel acetic acid bacteria.</title>
        <authorList>
            <person name="Sombolestani A."/>
        </authorList>
    </citation>
    <scope>NUCLEOTIDE SEQUENCE [LARGE SCALE GENOMIC DNA]</scope>
    <source>
        <strain evidence="1 2">LMG 27010</strain>
    </source>
</reference>
<dbReference type="EMBL" id="JABXXR010000235">
    <property type="protein sequence ID" value="NVN41990.1"/>
    <property type="molecule type" value="Genomic_DNA"/>
</dbReference>
<dbReference type="RefSeq" id="WP_176614832.1">
    <property type="nucleotide sequence ID" value="NZ_JAGYFJ010000003.1"/>
</dbReference>
<proteinExistence type="predicted"/>
<sequence>MAKGGDSRLAVDPATGLNHYGCSHRPRPWAITFASSTASSISERGYAGAEAARRRLILCALRDGWHPGAMALTDDVRARIGRHFGVDAAHVVLAPSGTDCELVALALARRHGRPVTNVLIAAEETGSGVPLAAAGRHFSNETARGAPVGRGRLLDGIDTAADVYSVPIRTDAGCERDPAAIDAECMAIVRAQQAAARHVLIHRLDLSKTGLLAPGLACLKALGGTSDVVVDACQARIDPERVRDYLDRGWMVMVTGSKFYTGPPFAGALLLPPALAAALRTGPMPPGLGAYVAPGDWPGRGFPPDGPANVGLALRWAAACAEMDALTALPRATVRDRIDGFIGAMRSSIATRPSFRLLPTSAPDRPWLPDAWDDRQTIVSFLVGHGTEDGWRPLDLAAARSVYRWLNADLAPVLRQHGIAASPAIASRLCHIGQPVPVPAAGAQGGIAGALRMSAGARLVSGEPSHAGLAPQTRLAREHADARLVLDKIDLILTAWDVLQAADPAPGFMPADRTC</sequence>
<dbReference type="Gene3D" id="3.40.640.10">
    <property type="entry name" value="Type I PLP-dependent aspartate aminotransferase-like (Major domain)"/>
    <property type="match status" value="1"/>
</dbReference>